<dbReference type="InterPro" id="IPR004217">
    <property type="entry name" value="Tim10-like"/>
</dbReference>
<dbReference type="AlphaFoldDB" id="A0A0B1NZQ8"/>
<evidence type="ECO:0000256" key="11">
    <source>
        <dbReference type="ARBA" id="ARBA00023186"/>
    </source>
</evidence>
<reference evidence="16 17" key="1">
    <citation type="journal article" date="2014" name="BMC Genomics">
        <title>Adaptive genomic structural variation in the grape powdery mildew pathogen, Erysiphe necator.</title>
        <authorList>
            <person name="Jones L."/>
            <person name="Riaz S."/>
            <person name="Morales-Cruz A."/>
            <person name="Amrine K.C."/>
            <person name="McGuire B."/>
            <person name="Gubler W.D."/>
            <person name="Walker M.A."/>
            <person name="Cantu D."/>
        </authorList>
    </citation>
    <scope>NUCLEOTIDE SEQUENCE [LARGE SCALE GENOMIC DNA]</scope>
    <source>
        <strain evidence="17">c</strain>
    </source>
</reference>
<keyword evidence="10 14" id="KW-1015">Disulfide bond</keyword>
<evidence type="ECO:0000256" key="3">
    <source>
        <dbReference type="ARBA" id="ARBA00022448"/>
    </source>
</evidence>
<evidence type="ECO:0000256" key="4">
    <source>
        <dbReference type="ARBA" id="ARBA00022723"/>
    </source>
</evidence>
<dbReference type="InterPro" id="IPR035427">
    <property type="entry name" value="Tim10-like_dom_sf"/>
</dbReference>
<dbReference type="GO" id="GO:0005743">
    <property type="term" value="C:mitochondrial inner membrane"/>
    <property type="evidence" value="ECO:0007669"/>
    <property type="project" value="UniProtKB-SubCell"/>
</dbReference>
<keyword evidence="7 14" id="KW-0653">Protein transport</keyword>
<comment type="domain">
    <text evidence="14">The twin CX3C motif contains 4 conserved Cys residues that form 2 disulfide bonds in the mitochondrial intermembrane space.</text>
</comment>
<evidence type="ECO:0000313" key="17">
    <source>
        <dbReference type="Proteomes" id="UP000030854"/>
    </source>
</evidence>
<evidence type="ECO:0000256" key="5">
    <source>
        <dbReference type="ARBA" id="ARBA00022792"/>
    </source>
</evidence>
<comment type="subunit">
    <text evidence="13">Heterohexamer; composed of 3 copies of TIM8 and 3 copies of TIM13, named soluble 70 kDa complex. Associates with the TIM22 complex, whose core is composed of TIM22 and TIM54. Interacts with the transmembrane regions of multi-pass transmembrane proteins in transit.</text>
</comment>
<comment type="caution">
    <text evidence="16">The sequence shown here is derived from an EMBL/GenBank/DDBJ whole genome shotgun (WGS) entry which is preliminary data.</text>
</comment>
<comment type="function">
    <text evidence="12">Mitochondrial intermembrane chaperone that participates in the import and insertion of some multi-pass transmembrane proteins into the mitochondrial inner membrane. Also required for the transfer of beta-barrel precursors from the TOM complex to the sorting and assembly machinery (SAM complex) of the outer membrane. Acts as a chaperone-like protein that protects the hydrophobic precursors from aggregation and guide them through the mitochondrial intermembrane space. The TIM8-TIM13 complex is non essential and only mediates the import of few proteins, while the predominant TIM9-TIM10 70 kDa complex is crucial and mediates the import of much more proteins.</text>
</comment>
<keyword evidence="4" id="KW-0479">Metal-binding</keyword>
<keyword evidence="9 14" id="KW-0496">Mitochondrion</keyword>
<evidence type="ECO:0000256" key="2">
    <source>
        <dbReference type="ARBA" id="ARBA00006720"/>
    </source>
</evidence>
<comment type="similarity">
    <text evidence="2 14">Belongs to the small Tim family.</text>
</comment>
<protein>
    <recommendedName>
        <fullName evidence="14">Mitochondrial import inner membrane translocase subunit</fullName>
    </recommendedName>
</protein>
<dbReference type="GO" id="GO:0042719">
    <property type="term" value="C:mitochondrial intermembrane space chaperone complex"/>
    <property type="evidence" value="ECO:0007669"/>
    <property type="project" value="UniProtKB-ARBA"/>
</dbReference>
<keyword evidence="17" id="KW-1185">Reference proteome</keyword>
<keyword evidence="8 14" id="KW-0811">Translocation</keyword>
<keyword evidence="5 14" id="KW-0999">Mitochondrion inner membrane</keyword>
<keyword evidence="6" id="KW-0862">Zinc</keyword>
<evidence type="ECO:0000313" key="16">
    <source>
        <dbReference type="EMBL" id="KHJ31832.1"/>
    </source>
</evidence>
<accession>A0A0B1NZQ8</accession>
<dbReference type="HOGENOM" id="CLU_141397_0_2_1"/>
<feature type="domain" description="Tim10-like" evidence="15">
    <location>
        <begin position="14"/>
        <end position="74"/>
    </location>
</feature>
<dbReference type="GO" id="GO:0015031">
    <property type="term" value="P:protein transport"/>
    <property type="evidence" value="ECO:0007669"/>
    <property type="project" value="UniProtKB-KW"/>
</dbReference>
<evidence type="ECO:0000256" key="7">
    <source>
        <dbReference type="ARBA" id="ARBA00022927"/>
    </source>
</evidence>
<evidence type="ECO:0000256" key="13">
    <source>
        <dbReference type="ARBA" id="ARBA00025862"/>
    </source>
</evidence>
<evidence type="ECO:0000256" key="9">
    <source>
        <dbReference type="ARBA" id="ARBA00023128"/>
    </source>
</evidence>
<evidence type="ECO:0000256" key="8">
    <source>
        <dbReference type="ARBA" id="ARBA00023010"/>
    </source>
</evidence>
<evidence type="ECO:0000256" key="10">
    <source>
        <dbReference type="ARBA" id="ARBA00023157"/>
    </source>
</evidence>
<proteinExistence type="inferred from homology"/>
<comment type="subcellular location">
    <subcellularLocation>
        <location evidence="1 14">Mitochondrion inner membrane</location>
        <topology evidence="1 14">Peripheral membrane protein</topology>
        <orientation evidence="1 14">Intermembrane side</orientation>
    </subcellularLocation>
</comment>
<dbReference type="SUPFAM" id="SSF144122">
    <property type="entry name" value="Tim10-like"/>
    <property type="match status" value="1"/>
</dbReference>
<evidence type="ECO:0000256" key="6">
    <source>
        <dbReference type="ARBA" id="ARBA00022833"/>
    </source>
</evidence>
<dbReference type="STRING" id="52586.A0A0B1NZQ8"/>
<dbReference type="FunFam" id="1.10.287.810:FF:000001">
    <property type="entry name" value="mitochondrial import inner membrane translocase subunit TIM13"/>
    <property type="match status" value="1"/>
</dbReference>
<evidence type="ECO:0000259" key="15">
    <source>
        <dbReference type="Pfam" id="PF02953"/>
    </source>
</evidence>
<evidence type="ECO:0000256" key="14">
    <source>
        <dbReference type="RuleBase" id="RU367043"/>
    </source>
</evidence>
<keyword evidence="5 14" id="KW-0472">Membrane</keyword>
<name>A0A0B1NZQ8_UNCNE</name>
<gene>
    <name evidence="16" type="ORF">EV44_g6512</name>
</gene>
<dbReference type="OMA" id="MAAWNQV"/>
<dbReference type="GO" id="GO:0045039">
    <property type="term" value="P:protein insertion into mitochondrial inner membrane"/>
    <property type="evidence" value="ECO:0007669"/>
    <property type="project" value="UniProtKB-ARBA"/>
</dbReference>
<dbReference type="Proteomes" id="UP000030854">
    <property type="component" value="Unassembled WGS sequence"/>
</dbReference>
<dbReference type="EMBL" id="JNVN01002542">
    <property type="protein sequence ID" value="KHJ31832.1"/>
    <property type="molecule type" value="Genomic_DNA"/>
</dbReference>
<keyword evidence="11 14" id="KW-0143">Chaperone</keyword>
<evidence type="ECO:0000256" key="12">
    <source>
        <dbReference type="ARBA" id="ARBA00025151"/>
    </source>
</evidence>
<sequence>MSSSQDQKAAVMRQVRDEATLANGKQLIEKVNDNCFEKCIPKPGAALSTSETSCLTQCMEKYMMAWSIVHRQYTNRIAIELGRGSV</sequence>
<dbReference type="Pfam" id="PF02953">
    <property type="entry name" value="zf-Tim10_DDP"/>
    <property type="match status" value="1"/>
</dbReference>
<evidence type="ECO:0000256" key="1">
    <source>
        <dbReference type="ARBA" id="ARBA00004137"/>
    </source>
</evidence>
<keyword evidence="3 14" id="KW-0813">Transport</keyword>
<dbReference type="GO" id="GO:0046872">
    <property type="term" value="F:metal ion binding"/>
    <property type="evidence" value="ECO:0007669"/>
    <property type="project" value="UniProtKB-KW"/>
</dbReference>
<dbReference type="Gene3D" id="1.10.287.810">
    <property type="entry name" value="Mitochondrial import inner membrane translocase subunit tim13 like domains"/>
    <property type="match status" value="1"/>
</dbReference>
<organism evidence="16 17">
    <name type="scientific">Uncinula necator</name>
    <name type="common">Grape powdery mildew</name>
    <dbReference type="NCBI Taxonomy" id="52586"/>
    <lineage>
        <taxon>Eukaryota</taxon>
        <taxon>Fungi</taxon>
        <taxon>Dikarya</taxon>
        <taxon>Ascomycota</taxon>
        <taxon>Pezizomycotina</taxon>
        <taxon>Leotiomycetes</taxon>
        <taxon>Erysiphales</taxon>
        <taxon>Erysiphaceae</taxon>
        <taxon>Erysiphe</taxon>
    </lineage>
</organism>